<dbReference type="RefSeq" id="WP_016828300.1">
    <property type="nucleotide sequence ID" value="NZ_JBHSOA010000037.1"/>
</dbReference>
<organism evidence="4 5">
    <name type="scientific">Streptomyces chlorus</name>
    <dbReference type="NCBI Taxonomy" id="887452"/>
    <lineage>
        <taxon>Bacteria</taxon>
        <taxon>Bacillati</taxon>
        <taxon>Actinomycetota</taxon>
        <taxon>Actinomycetes</taxon>
        <taxon>Kitasatosporales</taxon>
        <taxon>Streptomycetaceae</taxon>
        <taxon>Streptomyces</taxon>
    </lineage>
</organism>
<dbReference type="PANTHER" id="PTHR42760:SF133">
    <property type="entry name" value="3-OXOACYL-[ACYL-CARRIER-PROTEIN] REDUCTASE"/>
    <property type="match status" value="1"/>
</dbReference>
<evidence type="ECO:0000313" key="4">
    <source>
        <dbReference type="EMBL" id="MFC5853623.1"/>
    </source>
</evidence>
<dbReference type="NCBIfam" id="NF005559">
    <property type="entry name" value="PRK07231.1"/>
    <property type="match status" value="1"/>
</dbReference>
<dbReference type="PROSITE" id="PS00061">
    <property type="entry name" value="ADH_SHORT"/>
    <property type="match status" value="1"/>
</dbReference>
<dbReference type="PANTHER" id="PTHR42760">
    <property type="entry name" value="SHORT-CHAIN DEHYDROGENASES/REDUCTASES FAMILY MEMBER"/>
    <property type="match status" value="1"/>
</dbReference>
<gene>
    <name evidence="4" type="ORF">ACFPZI_17965</name>
</gene>
<evidence type="ECO:0000259" key="3">
    <source>
        <dbReference type="SMART" id="SM00822"/>
    </source>
</evidence>
<protein>
    <submittedName>
        <fullName evidence="4">SDR family NAD(P)-dependent oxidoreductase</fullName>
        <ecNumber evidence="4">1.1.1.-</ecNumber>
    </submittedName>
</protein>
<dbReference type="InterPro" id="IPR002347">
    <property type="entry name" value="SDR_fam"/>
</dbReference>
<dbReference type="Proteomes" id="UP001596180">
    <property type="component" value="Unassembled WGS sequence"/>
</dbReference>
<proteinExistence type="inferred from homology"/>
<dbReference type="EC" id="1.1.1.-" evidence="4"/>
<comment type="caution">
    <text evidence="4">The sequence shown here is derived from an EMBL/GenBank/DDBJ whole genome shotgun (WGS) entry which is preliminary data.</text>
</comment>
<evidence type="ECO:0000313" key="5">
    <source>
        <dbReference type="Proteomes" id="UP001596180"/>
    </source>
</evidence>
<dbReference type="InterPro" id="IPR020904">
    <property type="entry name" value="Sc_DH/Rdtase_CS"/>
</dbReference>
<dbReference type="Gene3D" id="3.40.50.720">
    <property type="entry name" value="NAD(P)-binding Rossmann-like Domain"/>
    <property type="match status" value="1"/>
</dbReference>
<keyword evidence="5" id="KW-1185">Reference proteome</keyword>
<comment type="similarity">
    <text evidence="1">Belongs to the short-chain dehydrogenases/reductases (SDR) family.</text>
</comment>
<dbReference type="InterPro" id="IPR057326">
    <property type="entry name" value="KR_dom"/>
</dbReference>
<feature type="domain" description="Ketoreductase" evidence="3">
    <location>
        <begin position="24"/>
        <end position="203"/>
    </location>
</feature>
<name>A0ABW1E049_9ACTN</name>
<sequence>MGSTTTQRPLPENGVLDLFRLDGRTALVTGASSGLGAGFALALAEAGAQVVLTARRADRLRETAERIEALGGECLVVATDVTDPEQCEEAVAAAVARFGKLDILINNAGVSSAVPALRERPEDFRQVLDVNLMGAYWMAQSCARVMGPGSSIVNVASVLGLIKSVLPQAAYAASKAGLIGLTRDLSQQWAGRRGIRVNAVAPGFVATEMIAEMPSETLDEFLRATSPLARTGTQRELDAAVVFLAAPASSYITGTTLAVDGGMSGH</sequence>
<evidence type="ECO:0000256" key="1">
    <source>
        <dbReference type="ARBA" id="ARBA00006484"/>
    </source>
</evidence>
<keyword evidence="2 4" id="KW-0560">Oxidoreductase</keyword>
<dbReference type="Pfam" id="PF13561">
    <property type="entry name" value="adh_short_C2"/>
    <property type="match status" value="1"/>
</dbReference>
<reference evidence="5" key="1">
    <citation type="journal article" date="2019" name="Int. J. Syst. Evol. Microbiol.">
        <title>The Global Catalogue of Microorganisms (GCM) 10K type strain sequencing project: providing services to taxonomists for standard genome sequencing and annotation.</title>
        <authorList>
            <consortium name="The Broad Institute Genomics Platform"/>
            <consortium name="The Broad Institute Genome Sequencing Center for Infectious Disease"/>
            <person name="Wu L."/>
            <person name="Ma J."/>
        </authorList>
    </citation>
    <scope>NUCLEOTIDE SEQUENCE [LARGE SCALE GENOMIC DNA]</scope>
    <source>
        <strain evidence="5">JCM 10411</strain>
    </source>
</reference>
<accession>A0ABW1E049</accession>
<evidence type="ECO:0000256" key="2">
    <source>
        <dbReference type="ARBA" id="ARBA00023002"/>
    </source>
</evidence>
<dbReference type="PRINTS" id="PR00080">
    <property type="entry name" value="SDRFAMILY"/>
</dbReference>
<dbReference type="SUPFAM" id="SSF51735">
    <property type="entry name" value="NAD(P)-binding Rossmann-fold domains"/>
    <property type="match status" value="1"/>
</dbReference>
<dbReference type="PRINTS" id="PR00081">
    <property type="entry name" value="GDHRDH"/>
</dbReference>
<dbReference type="GO" id="GO:0016491">
    <property type="term" value="F:oxidoreductase activity"/>
    <property type="evidence" value="ECO:0007669"/>
    <property type="project" value="UniProtKB-KW"/>
</dbReference>
<dbReference type="SMART" id="SM00822">
    <property type="entry name" value="PKS_KR"/>
    <property type="match status" value="1"/>
</dbReference>
<dbReference type="InterPro" id="IPR036291">
    <property type="entry name" value="NAD(P)-bd_dom_sf"/>
</dbReference>
<dbReference type="EMBL" id="JBHSOA010000037">
    <property type="protein sequence ID" value="MFC5853623.1"/>
    <property type="molecule type" value="Genomic_DNA"/>
</dbReference>